<sequence>MDKNHLTKPFWFANVWTFFPDLGIDDLEINYLKWRALRSSFALMAHPTLLMKVLDQEIVQTIPRDLTGICIAFHYGPYRMLPRYLIAAGYRIAVVASVEVIKRDSESVYNELLINDLPKDTLKYIDATRPTVLRSIVSAVKDRRIVLLYLDADEGVRKIAAKNHQALIKVLIAQKQLYFHSNSARLAYKFGIPISFMLMDRDDIDGRWKVSITNKLVFKKNEPLKGYLKRFKMKFAVVLNRIMGQYWMAWENWPMLHLYQPDLAQTNHSTSNDPVWVMPICMRQRQFFFDVKNKRFFEIKSD</sequence>
<gene>
    <name evidence="1" type="ORF">DFQ12_4423</name>
</gene>
<evidence type="ECO:0000313" key="2">
    <source>
        <dbReference type="Proteomes" id="UP000286246"/>
    </source>
</evidence>
<name>A0A420ALL8_SPHD1</name>
<organism evidence="1 2">
    <name type="scientific">Sphingobacterium detergens</name>
    <dbReference type="NCBI Taxonomy" id="1145106"/>
    <lineage>
        <taxon>Bacteria</taxon>
        <taxon>Pseudomonadati</taxon>
        <taxon>Bacteroidota</taxon>
        <taxon>Sphingobacteriia</taxon>
        <taxon>Sphingobacteriales</taxon>
        <taxon>Sphingobacteriaceae</taxon>
        <taxon>Sphingobacterium</taxon>
    </lineage>
</organism>
<dbReference type="Proteomes" id="UP000286246">
    <property type="component" value="Unassembled WGS sequence"/>
</dbReference>
<accession>A0A420ALL8</accession>
<keyword evidence="2" id="KW-1185">Reference proteome</keyword>
<dbReference type="AlphaFoldDB" id="A0A420ALL8"/>
<protein>
    <recommendedName>
        <fullName evidence="3">Lipid A biosynthesis acyltransferase</fullName>
    </recommendedName>
</protein>
<proteinExistence type="predicted"/>
<dbReference type="EMBL" id="RAPY01000005">
    <property type="protein sequence ID" value="RKE45351.1"/>
    <property type="molecule type" value="Genomic_DNA"/>
</dbReference>
<evidence type="ECO:0000313" key="1">
    <source>
        <dbReference type="EMBL" id="RKE45351.1"/>
    </source>
</evidence>
<evidence type="ECO:0008006" key="3">
    <source>
        <dbReference type="Google" id="ProtNLM"/>
    </source>
</evidence>
<comment type="caution">
    <text evidence="1">The sequence shown here is derived from an EMBL/GenBank/DDBJ whole genome shotgun (WGS) entry which is preliminary data.</text>
</comment>
<dbReference type="OrthoDB" id="709280at2"/>
<dbReference type="RefSeq" id="WP_120261099.1">
    <property type="nucleotide sequence ID" value="NZ_RAPY01000005.1"/>
</dbReference>
<reference evidence="1 2" key="1">
    <citation type="submission" date="2018-09" db="EMBL/GenBank/DDBJ databases">
        <title>Genomic Encyclopedia of Type Strains, Phase III (KMG-III): the genomes of soil and plant-associated and newly described type strains.</title>
        <authorList>
            <person name="Whitman W."/>
        </authorList>
    </citation>
    <scope>NUCLEOTIDE SEQUENCE [LARGE SCALE GENOMIC DNA]</scope>
    <source>
        <strain evidence="1 2">CECT 7938</strain>
    </source>
</reference>